<organism evidence="1">
    <name type="scientific">viral metagenome</name>
    <dbReference type="NCBI Taxonomy" id="1070528"/>
    <lineage>
        <taxon>unclassified sequences</taxon>
        <taxon>metagenomes</taxon>
        <taxon>organismal metagenomes</taxon>
    </lineage>
</organism>
<dbReference type="AlphaFoldDB" id="A0A6M3J821"/>
<evidence type="ECO:0000313" key="1">
    <source>
        <dbReference type="EMBL" id="QJA65854.1"/>
    </source>
</evidence>
<evidence type="ECO:0000313" key="2">
    <source>
        <dbReference type="EMBL" id="QJI04937.1"/>
    </source>
</evidence>
<accession>A0A6M3J821</accession>
<name>A0A6M3J821_9ZZZZ</name>
<gene>
    <name evidence="2" type="ORF">MM415A00125_0030</name>
    <name evidence="1" type="ORF">MM415B00372_0045</name>
</gene>
<protein>
    <submittedName>
        <fullName evidence="1">Putative DNA primase</fullName>
    </submittedName>
</protein>
<reference evidence="1" key="1">
    <citation type="submission" date="2020-03" db="EMBL/GenBank/DDBJ databases">
        <title>The deep terrestrial virosphere.</title>
        <authorList>
            <person name="Holmfeldt K."/>
            <person name="Nilsson E."/>
            <person name="Simone D."/>
            <person name="Lopez-Fernandez M."/>
            <person name="Wu X."/>
            <person name="de Brujin I."/>
            <person name="Lundin D."/>
            <person name="Andersson A."/>
            <person name="Bertilsson S."/>
            <person name="Dopson M."/>
        </authorList>
    </citation>
    <scope>NUCLEOTIDE SEQUENCE</scope>
    <source>
        <strain evidence="2">MM415A00125</strain>
        <strain evidence="1">MM415B00372</strain>
    </source>
</reference>
<proteinExistence type="predicted"/>
<sequence>MEITTADAREYLRKSVGREVDLNTIRRDLLIKPEDKSWESIRNIMYQLAQLSGEKRIIKPSGKRDGSYYVIPPVRRIKVFGVKREKIPPFELMYPRDFDTFEEFEFSSKVIVREGDCILVAGQSNYGKTAIALNFAGENIDKLPVLMGNEYSKDGEPTPRFLNRLEAMDWIQWANGDGGDKFELLPVYDDYADWIIKDRINIIDWVNIDANYLYSIGKVMEDIKAAVGKGIVIIVIQKSEGSDSGRGGQFTKDFADLELLIDKHSDWESRLTIGKVKEYNGHVVGRSWAYTIDKGVKLLNVREVIKCKSCHGSGRKGGNMCELCHGNKYVDL</sequence>
<dbReference type="EMBL" id="MT141545">
    <property type="protein sequence ID" value="QJA65854.1"/>
    <property type="molecule type" value="Genomic_DNA"/>
</dbReference>
<dbReference type="EMBL" id="MT145192">
    <property type="protein sequence ID" value="QJI04937.1"/>
    <property type="molecule type" value="Genomic_DNA"/>
</dbReference>